<accession>A0A517DT74</accession>
<proteinExistence type="predicted"/>
<keyword evidence="2" id="KW-1185">Reference proteome</keyword>
<dbReference type="Proteomes" id="UP000320776">
    <property type="component" value="Chromosome"/>
</dbReference>
<reference evidence="1 2" key="1">
    <citation type="submission" date="2019-02" db="EMBL/GenBank/DDBJ databases">
        <title>Closed genome of Sporomusa termitida DSM 4440.</title>
        <authorList>
            <person name="Poehlein A."/>
            <person name="Daniel R."/>
        </authorList>
    </citation>
    <scope>NUCLEOTIDE SEQUENCE [LARGE SCALE GENOMIC DNA]</scope>
    <source>
        <strain evidence="1 2">DSM 4440</strain>
    </source>
</reference>
<dbReference type="EMBL" id="CP036259">
    <property type="protein sequence ID" value="QDR80563.1"/>
    <property type="molecule type" value="Genomic_DNA"/>
</dbReference>
<dbReference type="RefSeq" id="WP_144350158.1">
    <property type="nucleotide sequence ID" value="NZ_CP036259.1"/>
</dbReference>
<dbReference type="AlphaFoldDB" id="A0A517DT74"/>
<protein>
    <submittedName>
        <fullName evidence="1">Uncharacterized protein</fullName>
    </submittedName>
</protein>
<gene>
    <name evidence="1" type="ORF">SPTER_18920</name>
</gene>
<evidence type="ECO:0000313" key="2">
    <source>
        <dbReference type="Proteomes" id="UP000320776"/>
    </source>
</evidence>
<name>A0A517DT74_9FIRM</name>
<organism evidence="1 2">
    <name type="scientific">Sporomusa termitida</name>
    <dbReference type="NCBI Taxonomy" id="2377"/>
    <lineage>
        <taxon>Bacteria</taxon>
        <taxon>Bacillati</taxon>
        <taxon>Bacillota</taxon>
        <taxon>Negativicutes</taxon>
        <taxon>Selenomonadales</taxon>
        <taxon>Sporomusaceae</taxon>
        <taxon>Sporomusa</taxon>
    </lineage>
</organism>
<dbReference type="KEGG" id="sted:SPTER_18920"/>
<sequence length="233" mass="27415">MVSVPKLDFACLDTATPEERNDADQKIAQWTAEILADLEKKLAGYNEKELNRYLQVVAKFSPFLPNAPKPLHFNQYFPLIVWYTLGNSLHFDQQRGRRIAFSANDINAFFSLFFHDYFTDSPHPDYFRPVRNLYDTKPFTDQFSGQSTERRKKEDYYALVKYLNEKRIIKLTQKTQSIKLHPWIGTTILYELCQFIQECSKMTGAETEWPPSLRCMILYELSLLQSQQSQNKE</sequence>
<dbReference type="OrthoDB" id="1682614at2"/>
<evidence type="ECO:0000313" key="1">
    <source>
        <dbReference type="EMBL" id="QDR80563.1"/>
    </source>
</evidence>